<feature type="transmembrane region" description="Helical" evidence="1">
    <location>
        <begin position="51"/>
        <end position="74"/>
    </location>
</feature>
<evidence type="ECO:0000313" key="3">
    <source>
        <dbReference type="Proteomes" id="UP001183585"/>
    </source>
</evidence>
<dbReference type="RefSeq" id="WP_274994051.1">
    <property type="nucleotide sequence ID" value="NZ_JAJQQP010000006.1"/>
</dbReference>
<evidence type="ECO:0000313" key="2">
    <source>
        <dbReference type="EMBL" id="MDR7381572.1"/>
    </source>
</evidence>
<keyword evidence="1" id="KW-0812">Transmembrane</keyword>
<accession>A0ABU2CK50</accession>
<keyword evidence="1" id="KW-0472">Membrane</keyword>
<proteinExistence type="predicted"/>
<keyword evidence="3" id="KW-1185">Reference proteome</keyword>
<sequence>MTRNDRSTIEPVDEAWVAHVRELSSGIEPPTSANPHVMSRVAIRRTRTRRAVLATGGGVMTVAAVAGTAFALGVPATPGVLLPGGAPSATASASADVSASAEASAGPSGAAPEVPAGWHVHELEGLTYAFPPDITRNGERVEQEPGILADFWFNKGEDVPPYIRVAYLTPDYEFYDTKAGGLTSFPADGATSFELPGSSLASVEEGTPELREIAGAPAGSDVHGDFVRILVHRADGAGRYMITMTLPEKNSELVEDFLATLSLE</sequence>
<dbReference type="EMBL" id="JAVDYE010000001">
    <property type="protein sequence ID" value="MDR7381572.1"/>
    <property type="molecule type" value="Genomic_DNA"/>
</dbReference>
<reference evidence="2 3" key="1">
    <citation type="submission" date="2023-07" db="EMBL/GenBank/DDBJ databases">
        <title>Sequencing the genomes of 1000 actinobacteria strains.</title>
        <authorList>
            <person name="Klenk H.-P."/>
        </authorList>
    </citation>
    <scope>NUCLEOTIDE SEQUENCE [LARGE SCALE GENOMIC DNA]</scope>
    <source>
        <strain evidence="2 3">DSM 45554</strain>
    </source>
</reference>
<organism evidence="2 3">
    <name type="scientific">Promicromonospora iranensis</name>
    <dbReference type="NCBI Taxonomy" id="1105144"/>
    <lineage>
        <taxon>Bacteria</taxon>
        <taxon>Bacillati</taxon>
        <taxon>Actinomycetota</taxon>
        <taxon>Actinomycetes</taxon>
        <taxon>Micrococcales</taxon>
        <taxon>Promicromonosporaceae</taxon>
        <taxon>Promicromonospora</taxon>
    </lineage>
</organism>
<gene>
    <name evidence="2" type="ORF">J2S48_001087</name>
</gene>
<keyword evidence="1" id="KW-1133">Transmembrane helix</keyword>
<dbReference type="Proteomes" id="UP001183585">
    <property type="component" value="Unassembled WGS sequence"/>
</dbReference>
<protein>
    <submittedName>
        <fullName evidence="2">Uncharacterized protein</fullName>
    </submittedName>
</protein>
<comment type="caution">
    <text evidence="2">The sequence shown here is derived from an EMBL/GenBank/DDBJ whole genome shotgun (WGS) entry which is preliminary data.</text>
</comment>
<name>A0ABU2CK50_9MICO</name>
<evidence type="ECO:0000256" key="1">
    <source>
        <dbReference type="SAM" id="Phobius"/>
    </source>
</evidence>